<dbReference type="PROSITE" id="PS50987">
    <property type="entry name" value="HTH_ARSR_2"/>
    <property type="match status" value="1"/>
</dbReference>
<dbReference type="GO" id="GO:0003700">
    <property type="term" value="F:DNA-binding transcription factor activity"/>
    <property type="evidence" value="ECO:0007669"/>
    <property type="project" value="InterPro"/>
</dbReference>
<evidence type="ECO:0000313" key="5">
    <source>
        <dbReference type="EMBL" id="PSR27380.1"/>
    </source>
</evidence>
<dbReference type="InterPro" id="IPR045981">
    <property type="entry name" value="DUF5937"/>
</dbReference>
<name>A0A2T2WYQ5_SULTH</name>
<dbReference type="Gene3D" id="1.10.10.10">
    <property type="entry name" value="Winged helix-like DNA-binding domain superfamily/Winged helix DNA-binding domain"/>
    <property type="match status" value="1"/>
</dbReference>
<dbReference type="Proteomes" id="UP000242705">
    <property type="component" value="Unassembled WGS sequence"/>
</dbReference>
<dbReference type="InterPro" id="IPR011991">
    <property type="entry name" value="ArsR-like_HTH"/>
</dbReference>
<dbReference type="GO" id="GO:0003677">
    <property type="term" value="F:DNA binding"/>
    <property type="evidence" value="ECO:0007669"/>
    <property type="project" value="UniProtKB-KW"/>
</dbReference>
<keyword evidence="2" id="KW-0238">DNA-binding</keyword>
<gene>
    <name evidence="5" type="ORF">C7B47_08490</name>
</gene>
<dbReference type="AlphaFoldDB" id="A0A2T2WYQ5"/>
<protein>
    <recommendedName>
        <fullName evidence="4">HTH arsR-type domain-containing protein</fullName>
    </recommendedName>
</protein>
<dbReference type="InterPro" id="IPR036388">
    <property type="entry name" value="WH-like_DNA-bd_sf"/>
</dbReference>
<comment type="caution">
    <text evidence="5">The sequence shown here is derived from an EMBL/GenBank/DDBJ whole genome shotgun (WGS) entry which is preliminary data.</text>
</comment>
<proteinExistence type="predicted"/>
<keyword evidence="1" id="KW-0805">Transcription regulation</keyword>
<evidence type="ECO:0000256" key="3">
    <source>
        <dbReference type="ARBA" id="ARBA00023163"/>
    </source>
</evidence>
<dbReference type="PANTHER" id="PTHR33154:SF33">
    <property type="entry name" value="TRANSCRIPTIONAL REPRESSOR SDPR"/>
    <property type="match status" value="1"/>
</dbReference>
<accession>A0A2T2WYQ5</accession>
<dbReference type="InterPro" id="IPR051081">
    <property type="entry name" value="HTH_MetalResp_TranReg"/>
</dbReference>
<dbReference type="PANTHER" id="PTHR33154">
    <property type="entry name" value="TRANSCRIPTIONAL REGULATOR, ARSR FAMILY"/>
    <property type="match status" value="1"/>
</dbReference>
<dbReference type="InterPro" id="IPR001845">
    <property type="entry name" value="HTH_ArsR_DNA-bd_dom"/>
</dbReference>
<dbReference type="Pfam" id="PF19361">
    <property type="entry name" value="DUF5937"/>
    <property type="match status" value="1"/>
</dbReference>
<organism evidence="5 6">
    <name type="scientific">Sulfobacillus thermosulfidooxidans</name>
    <dbReference type="NCBI Taxonomy" id="28034"/>
    <lineage>
        <taxon>Bacteria</taxon>
        <taxon>Bacillati</taxon>
        <taxon>Bacillota</taxon>
        <taxon>Clostridia</taxon>
        <taxon>Eubacteriales</taxon>
        <taxon>Clostridiales Family XVII. Incertae Sedis</taxon>
        <taxon>Sulfobacillus</taxon>
    </lineage>
</organism>
<dbReference type="EMBL" id="PXYX01000013">
    <property type="protein sequence ID" value="PSR27380.1"/>
    <property type="molecule type" value="Genomic_DNA"/>
</dbReference>
<evidence type="ECO:0000259" key="4">
    <source>
        <dbReference type="PROSITE" id="PS50987"/>
    </source>
</evidence>
<dbReference type="SUPFAM" id="SSF46785">
    <property type="entry name" value="Winged helix' DNA-binding domain"/>
    <property type="match status" value="1"/>
</dbReference>
<evidence type="ECO:0000256" key="2">
    <source>
        <dbReference type="ARBA" id="ARBA00023125"/>
    </source>
</evidence>
<dbReference type="CDD" id="cd00090">
    <property type="entry name" value="HTH_ARSR"/>
    <property type="match status" value="1"/>
</dbReference>
<dbReference type="PRINTS" id="PR00778">
    <property type="entry name" value="HTHARSR"/>
</dbReference>
<evidence type="ECO:0000313" key="6">
    <source>
        <dbReference type="Proteomes" id="UP000242705"/>
    </source>
</evidence>
<dbReference type="Pfam" id="PF01022">
    <property type="entry name" value="HTH_5"/>
    <property type="match status" value="1"/>
</dbReference>
<dbReference type="SMART" id="SM00418">
    <property type="entry name" value="HTH_ARSR"/>
    <property type="match status" value="1"/>
</dbReference>
<keyword evidence="3" id="KW-0804">Transcription</keyword>
<feature type="domain" description="HTH arsR-type" evidence="4">
    <location>
        <begin position="267"/>
        <end position="361"/>
    </location>
</feature>
<evidence type="ECO:0000256" key="1">
    <source>
        <dbReference type="ARBA" id="ARBA00023015"/>
    </source>
</evidence>
<dbReference type="InterPro" id="IPR036390">
    <property type="entry name" value="WH_DNA-bd_sf"/>
</dbReference>
<sequence>MDIHFTAESHAAVLERTRKNFALSPLREVAWALHVLARPTDHGIFQRWILAARQRMGPLWTDQLEEHALIFQGWLQALIPIPSADDLSPQFDDEWERFMSLSVMDLESTYERIRKRWTEEFDKRMARNSEWIRVSLLTKGSWWSPWRGNLEALRDQLGYFMREFWNREFQTVWEENYPYLEDDVKNIGSARGSPGLWWQNISPRLRPERDLDTVKVHVPWKTMLWVKHNTIVRFFPSVFCWPHLWVDGDDHQVNITYQSLAVRNWAMPVPVPAQMETLLEAISEPTRLLIIRHLVGSMRTTSAISHALRLSAGTVSRHLTFLHSVGLVDRIADGHYVFYRTSEEKLATLAEELQNLRRDPVPKYLGWHE</sequence>
<reference evidence="5 6" key="1">
    <citation type="journal article" date="2014" name="BMC Genomics">
        <title>Comparison of environmental and isolate Sulfobacillus genomes reveals diverse carbon, sulfur, nitrogen, and hydrogen metabolisms.</title>
        <authorList>
            <person name="Justice N.B."/>
            <person name="Norman A."/>
            <person name="Brown C.T."/>
            <person name="Singh A."/>
            <person name="Thomas B.C."/>
            <person name="Banfield J.F."/>
        </authorList>
    </citation>
    <scope>NUCLEOTIDE SEQUENCE [LARGE SCALE GENOMIC DNA]</scope>
    <source>
        <strain evidence="5">AMDSBA5</strain>
    </source>
</reference>